<feature type="transmembrane region" description="Helical" evidence="1">
    <location>
        <begin position="293"/>
        <end position="311"/>
    </location>
</feature>
<reference evidence="2 3" key="1">
    <citation type="journal article" date="2023" name="BMC Biol.">
        <title>The compact genome of the sponge Oopsacas minuta (Hexactinellida) is lacking key metazoan core genes.</title>
        <authorList>
            <person name="Santini S."/>
            <person name="Schenkelaars Q."/>
            <person name="Jourda C."/>
            <person name="Duchesne M."/>
            <person name="Belahbib H."/>
            <person name="Rocher C."/>
            <person name="Selva M."/>
            <person name="Riesgo A."/>
            <person name="Vervoort M."/>
            <person name="Leys S.P."/>
            <person name="Kodjabachian L."/>
            <person name="Le Bivic A."/>
            <person name="Borchiellini C."/>
            <person name="Claverie J.M."/>
            <person name="Renard E."/>
        </authorList>
    </citation>
    <scope>NUCLEOTIDE SEQUENCE [LARGE SCALE GENOMIC DNA]</scope>
    <source>
        <strain evidence="2">SPO-2</strain>
    </source>
</reference>
<keyword evidence="1" id="KW-1133">Transmembrane helix</keyword>
<comment type="caution">
    <text evidence="2">The sequence shown here is derived from an EMBL/GenBank/DDBJ whole genome shotgun (WGS) entry which is preliminary data.</text>
</comment>
<dbReference type="Proteomes" id="UP001165289">
    <property type="component" value="Unassembled WGS sequence"/>
</dbReference>
<name>A0AAV7JLE7_9METZ</name>
<proteinExistence type="predicted"/>
<gene>
    <name evidence="2" type="ORF">LOD99_11622</name>
</gene>
<organism evidence="2 3">
    <name type="scientific">Oopsacas minuta</name>
    <dbReference type="NCBI Taxonomy" id="111878"/>
    <lineage>
        <taxon>Eukaryota</taxon>
        <taxon>Metazoa</taxon>
        <taxon>Porifera</taxon>
        <taxon>Hexactinellida</taxon>
        <taxon>Hexasterophora</taxon>
        <taxon>Lyssacinosida</taxon>
        <taxon>Leucopsacidae</taxon>
        <taxon>Oopsacas</taxon>
    </lineage>
</organism>
<feature type="transmembrane region" description="Helical" evidence="1">
    <location>
        <begin position="43"/>
        <end position="62"/>
    </location>
</feature>
<feature type="transmembrane region" description="Helical" evidence="1">
    <location>
        <begin position="174"/>
        <end position="195"/>
    </location>
</feature>
<evidence type="ECO:0000313" key="3">
    <source>
        <dbReference type="Proteomes" id="UP001165289"/>
    </source>
</evidence>
<feature type="transmembrane region" description="Helical" evidence="1">
    <location>
        <begin position="223"/>
        <end position="248"/>
    </location>
</feature>
<keyword evidence="1" id="KW-0472">Membrane</keyword>
<accession>A0AAV7JLE7</accession>
<keyword evidence="1" id="KW-0812">Transmembrane</keyword>
<feature type="transmembrane region" description="Helical" evidence="1">
    <location>
        <begin position="145"/>
        <end position="168"/>
    </location>
</feature>
<dbReference type="AlphaFoldDB" id="A0AAV7JLE7"/>
<dbReference type="EMBL" id="JAKMXF010000321">
    <property type="protein sequence ID" value="KAI6649255.1"/>
    <property type="molecule type" value="Genomic_DNA"/>
</dbReference>
<feature type="transmembrane region" description="Helical" evidence="1">
    <location>
        <begin position="112"/>
        <end position="133"/>
    </location>
</feature>
<evidence type="ECO:0000313" key="2">
    <source>
        <dbReference type="EMBL" id="KAI6649255.1"/>
    </source>
</evidence>
<keyword evidence="3" id="KW-1185">Reference proteome</keyword>
<evidence type="ECO:0000256" key="1">
    <source>
        <dbReference type="SAM" id="Phobius"/>
    </source>
</evidence>
<sequence>MISWLMKFLRMITKSYKAWRAHTGGYREEDTGYALRQEFAKHILCVVFISTLLLLIPIMAIHNGGVVYVFDNTDRADRTVGNCSIHYDSWLWNKINEPIEYGWALHSQWQPFAVLAMASFELILLQLITAQYANNKRVLTWQVKVTAIIAILEFIAVFLLNCWLETIFFGHSLYVFLILIHLLIIDICLIQFYCLMRKQIADLAHLKSREYYASLSYKLHYELFIIPMVCLVHIMILIEIIFAISIIAETAVVNYCWVDVTYPWNYEIAEQVNIQFEHYSSYWIQFLNISRQILGFLVMMYLLIVQCVYSFREWRKEKAAKKRDPDGCVMQESDDIIAPLLNNGKGIN</sequence>
<protein>
    <submittedName>
        <fullName evidence="2">Uncharacterized protein</fullName>
    </submittedName>
</protein>